<sequence>MISLLLDSIFVSPFLGIGAGAGLRFKVWVFKI</sequence>
<reference evidence="1" key="2">
    <citation type="journal article" date="2015" name="Data Brief">
        <title>Shoot transcriptome of the giant reed, Arundo donax.</title>
        <authorList>
            <person name="Barrero R.A."/>
            <person name="Guerrero F.D."/>
            <person name="Moolhuijzen P."/>
            <person name="Goolsby J.A."/>
            <person name="Tidwell J."/>
            <person name="Bellgard S.E."/>
            <person name="Bellgard M.I."/>
        </authorList>
    </citation>
    <scope>NUCLEOTIDE SEQUENCE</scope>
    <source>
        <tissue evidence="1">Shoot tissue taken approximately 20 cm above the soil surface</tissue>
    </source>
</reference>
<reference evidence="1" key="1">
    <citation type="submission" date="2014-09" db="EMBL/GenBank/DDBJ databases">
        <authorList>
            <person name="Magalhaes I.L.F."/>
            <person name="Oliveira U."/>
            <person name="Santos F.R."/>
            <person name="Vidigal T.H.D.A."/>
            <person name="Brescovit A.D."/>
            <person name="Santos A.J."/>
        </authorList>
    </citation>
    <scope>NUCLEOTIDE SEQUENCE</scope>
    <source>
        <tissue evidence="1">Shoot tissue taken approximately 20 cm above the soil surface</tissue>
    </source>
</reference>
<evidence type="ECO:0000313" key="1">
    <source>
        <dbReference type="EMBL" id="JAE25593.1"/>
    </source>
</evidence>
<proteinExistence type="predicted"/>
<accession>A0A0A9GYE8</accession>
<name>A0A0A9GYE8_ARUDO</name>
<dbReference type="EMBL" id="GBRH01172303">
    <property type="protein sequence ID" value="JAE25593.1"/>
    <property type="molecule type" value="Transcribed_RNA"/>
</dbReference>
<dbReference type="AlphaFoldDB" id="A0A0A9GYE8"/>
<organism evidence="1">
    <name type="scientific">Arundo donax</name>
    <name type="common">Giant reed</name>
    <name type="synonym">Donax arundinaceus</name>
    <dbReference type="NCBI Taxonomy" id="35708"/>
    <lineage>
        <taxon>Eukaryota</taxon>
        <taxon>Viridiplantae</taxon>
        <taxon>Streptophyta</taxon>
        <taxon>Embryophyta</taxon>
        <taxon>Tracheophyta</taxon>
        <taxon>Spermatophyta</taxon>
        <taxon>Magnoliopsida</taxon>
        <taxon>Liliopsida</taxon>
        <taxon>Poales</taxon>
        <taxon>Poaceae</taxon>
        <taxon>PACMAD clade</taxon>
        <taxon>Arundinoideae</taxon>
        <taxon>Arundineae</taxon>
        <taxon>Arundo</taxon>
    </lineage>
</organism>
<protein>
    <submittedName>
        <fullName evidence="1">Uncharacterized protein</fullName>
    </submittedName>
</protein>